<keyword evidence="6" id="KW-0411">Iron-sulfur</keyword>
<dbReference type="Gene3D" id="1.20.120.330">
    <property type="entry name" value="Nucleotidyltransferases domain 2"/>
    <property type="match status" value="1"/>
</dbReference>
<dbReference type="STRING" id="641691.SAMN05421636_108254"/>
<name>A0A1G7GRH5_9FLAO</name>
<dbReference type="Gene3D" id="3.30.413.10">
    <property type="entry name" value="Sulfite Reductase Hemoprotein, domain 1"/>
    <property type="match status" value="2"/>
</dbReference>
<dbReference type="InterPro" id="IPR006066">
    <property type="entry name" value="NO2/SO3_Rdtase_FeS/sirohaem_BS"/>
</dbReference>
<evidence type="ECO:0000256" key="5">
    <source>
        <dbReference type="ARBA" id="ARBA00023004"/>
    </source>
</evidence>
<feature type="domain" description="Nitrite/Sulfite reductase ferredoxin-like" evidence="8">
    <location>
        <begin position="47"/>
        <end position="113"/>
    </location>
</feature>
<dbReference type="InterPro" id="IPR036136">
    <property type="entry name" value="Nit/Sulf_reduc_fer-like_dom_sf"/>
</dbReference>
<dbReference type="PANTHER" id="PTHR32439">
    <property type="entry name" value="FERREDOXIN--NITRITE REDUCTASE, CHLOROPLASTIC"/>
    <property type="match status" value="1"/>
</dbReference>
<accession>A0A1G7GRH5</accession>
<keyword evidence="5" id="KW-0408">Iron</keyword>
<feature type="domain" description="Nitrite/sulphite reductase 4Fe-4S" evidence="7">
    <location>
        <begin position="394"/>
        <end position="520"/>
    </location>
</feature>
<feature type="domain" description="Nitrite/Sulfite reductase ferredoxin-like" evidence="8">
    <location>
        <begin position="319"/>
        <end position="384"/>
    </location>
</feature>
<sequence length="696" mass="78153">MQSFRTEIENPIVERDILELDRKIHQFKEGKLDEEKFRSLRLARGVYGQRQEGVQMIRIKLPYGKVTSKQLHRISDVSDEYSRGRLHITTRQDIQIHYVDLDRTPELWAQLEKDDVTLREACGNTVRNVTASETAGIDIDEPFDVSPYADALFNYFLRNPISQEMGRKFKVSFSASDADTGLSYMHDLGFIAKIKDNVRGFKVMLGGGLGSQPRHADMLYEFLPSDKIIPLMDGVIRVFDRYGERKSRAKARMKFLIKDVGLAGFKELLEEEQKAVPYHTFPIDAKAYPTVKIAEREVPQTSISDMETFEKWKSTNLVPQKQEGYVAIGIKVLLGDFYTDKARLLADLVAMYAGGEIRLSLRQNILIPYVREESLAFFYTELQKLGFTEIGYNTALDITACPGTDTCNLGIASSTGIAEELERIIKADYPQYIANPDVAIKISGCMNACGQHNMANIGFQGMSVRTKNKLVAPALQVLLGGGNLGHGEGRFADKVVKVPSKRGPEALRLILDDFDQNGNGKSYADYYAEKGQMYFYDFLTPLSATDNLTPEDFIDWGNTERYKKAIGVGECAGVVIDLIATLLFESEEKIQNAQESLDEGKWAASIYHSYSSMVNSAKALLTSEKVKVNTHASILKDFDEKFVANGRIPVAGGFEALVLQLKTNEPTEVFAKNYLKDSKGFLKSVEQFREQELAEV</sequence>
<dbReference type="RefSeq" id="WP_091872008.1">
    <property type="nucleotide sequence ID" value="NZ_FNAO01000008.1"/>
</dbReference>
<dbReference type="Pfam" id="PF03460">
    <property type="entry name" value="NIR_SIR_ferr"/>
    <property type="match status" value="2"/>
</dbReference>
<dbReference type="Proteomes" id="UP000199109">
    <property type="component" value="Unassembled WGS sequence"/>
</dbReference>
<organism evidence="10 11">
    <name type="scientific">Pricia antarctica</name>
    <dbReference type="NCBI Taxonomy" id="641691"/>
    <lineage>
        <taxon>Bacteria</taxon>
        <taxon>Pseudomonadati</taxon>
        <taxon>Bacteroidota</taxon>
        <taxon>Flavobacteriia</taxon>
        <taxon>Flavobacteriales</taxon>
        <taxon>Flavobacteriaceae</taxon>
        <taxon>Pricia</taxon>
    </lineage>
</organism>
<keyword evidence="1" id="KW-0004">4Fe-4S</keyword>
<dbReference type="Pfam" id="PF05168">
    <property type="entry name" value="HEPN"/>
    <property type="match status" value="1"/>
</dbReference>
<dbReference type="Pfam" id="PF01077">
    <property type="entry name" value="NIR_SIR"/>
    <property type="match status" value="2"/>
</dbReference>
<dbReference type="PRINTS" id="PR00397">
    <property type="entry name" value="SIROHAEM"/>
</dbReference>
<evidence type="ECO:0000259" key="7">
    <source>
        <dbReference type="Pfam" id="PF01077"/>
    </source>
</evidence>
<dbReference type="Gene3D" id="3.90.480.10">
    <property type="entry name" value="Sulfite Reductase Hemoprotein,Domain 2"/>
    <property type="match status" value="1"/>
</dbReference>
<keyword evidence="11" id="KW-1185">Reference proteome</keyword>
<feature type="domain" description="HEPN" evidence="9">
    <location>
        <begin position="582"/>
        <end position="639"/>
    </location>
</feature>
<dbReference type="InterPro" id="IPR051329">
    <property type="entry name" value="NIR_SIR_4Fe-4S"/>
</dbReference>
<dbReference type="EMBL" id="FNAO01000008">
    <property type="protein sequence ID" value="SDE90643.1"/>
    <property type="molecule type" value="Genomic_DNA"/>
</dbReference>
<dbReference type="OrthoDB" id="9803707at2"/>
<protein>
    <submittedName>
        <fullName evidence="10">Sulfite reductase (Ferredoxin)</fullName>
    </submittedName>
</protein>
<proteinExistence type="predicted"/>
<keyword evidence="4" id="KW-0560">Oxidoreductase</keyword>
<dbReference type="SUPFAM" id="SSF55124">
    <property type="entry name" value="Nitrite/Sulfite reductase N-terminal domain-like"/>
    <property type="match status" value="2"/>
</dbReference>
<dbReference type="AlphaFoldDB" id="A0A1G7GRH5"/>
<dbReference type="SUPFAM" id="SSF56014">
    <property type="entry name" value="Nitrite and sulphite reductase 4Fe-4S domain-like"/>
    <property type="match status" value="2"/>
</dbReference>
<reference evidence="10 11" key="1">
    <citation type="submission" date="2016-10" db="EMBL/GenBank/DDBJ databases">
        <authorList>
            <person name="de Groot N.N."/>
        </authorList>
    </citation>
    <scope>NUCLEOTIDE SEQUENCE [LARGE SCALE GENOMIC DNA]</scope>
    <source>
        <strain evidence="10 11">DSM 23421</strain>
    </source>
</reference>
<dbReference type="InterPro" id="IPR007842">
    <property type="entry name" value="HEPN_dom"/>
</dbReference>
<evidence type="ECO:0000256" key="1">
    <source>
        <dbReference type="ARBA" id="ARBA00022485"/>
    </source>
</evidence>
<evidence type="ECO:0000256" key="6">
    <source>
        <dbReference type="ARBA" id="ARBA00023014"/>
    </source>
</evidence>
<evidence type="ECO:0000259" key="9">
    <source>
        <dbReference type="Pfam" id="PF05168"/>
    </source>
</evidence>
<evidence type="ECO:0000256" key="4">
    <source>
        <dbReference type="ARBA" id="ARBA00023002"/>
    </source>
</evidence>
<dbReference type="GO" id="GO:0051539">
    <property type="term" value="F:4 iron, 4 sulfur cluster binding"/>
    <property type="evidence" value="ECO:0007669"/>
    <property type="project" value="UniProtKB-KW"/>
</dbReference>
<dbReference type="GO" id="GO:0016491">
    <property type="term" value="F:oxidoreductase activity"/>
    <property type="evidence" value="ECO:0007669"/>
    <property type="project" value="UniProtKB-KW"/>
</dbReference>
<dbReference type="GO" id="GO:0046872">
    <property type="term" value="F:metal ion binding"/>
    <property type="evidence" value="ECO:0007669"/>
    <property type="project" value="UniProtKB-KW"/>
</dbReference>
<dbReference type="InterPro" id="IPR005117">
    <property type="entry name" value="NiRdtase/SiRdtase_haem-b_fer"/>
</dbReference>
<evidence type="ECO:0000313" key="11">
    <source>
        <dbReference type="Proteomes" id="UP000199109"/>
    </source>
</evidence>
<dbReference type="GO" id="GO:0020037">
    <property type="term" value="F:heme binding"/>
    <property type="evidence" value="ECO:0007669"/>
    <property type="project" value="InterPro"/>
</dbReference>
<evidence type="ECO:0000259" key="8">
    <source>
        <dbReference type="Pfam" id="PF03460"/>
    </source>
</evidence>
<dbReference type="InterPro" id="IPR006067">
    <property type="entry name" value="NO2/SO3_Rdtase_4Fe4S_dom"/>
</dbReference>
<keyword evidence="2" id="KW-0349">Heme</keyword>
<keyword evidence="3" id="KW-0479">Metal-binding</keyword>
<feature type="domain" description="Nitrite/sulphite reductase 4Fe-4S" evidence="7">
    <location>
        <begin position="122"/>
        <end position="273"/>
    </location>
</feature>
<dbReference type="InterPro" id="IPR045854">
    <property type="entry name" value="NO2/SO3_Rdtase_4Fe4S_sf"/>
</dbReference>
<dbReference type="PANTHER" id="PTHR32439:SF9">
    <property type="entry name" value="BLR3264 PROTEIN"/>
    <property type="match status" value="1"/>
</dbReference>
<evidence type="ECO:0000313" key="10">
    <source>
        <dbReference type="EMBL" id="SDE90643.1"/>
    </source>
</evidence>
<evidence type="ECO:0000256" key="3">
    <source>
        <dbReference type="ARBA" id="ARBA00022723"/>
    </source>
</evidence>
<evidence type="ECO:0000256" key="2">
    <source>
        <dbReference type="ARBA" id="ARBA00022617"/>
    </source>
</evidence>
<gene>
    <name evidence="10" type="ORF">SAMN05421636_108254</name>
</gene>